<dbReference type="PANTHER" id="PTHR48086">
    <property type="entry name" value="SODIUM/PROLINE SYMPORTER-RELATED"/>
    <property type="match status" value="1"/>
</dbReference>
<evidence type="ECO:0000256" key="14">
    <source>
        <dbReference type="SAM" id="Phobius"/>
    </source>
</evidence>
<evidence type="ECO:0000256" key="7">
    <source>
        <dbReference type="ARBA" id="ARBA00022989"/>
    </source>
</evidence>
<evidence type="ECO:0000256" key="13">
    <source>
        <dbReference type="SAM" id="MobiDB-lite"/>
    </source>
</evidence>
<evidence type="ECO:0000256" key="4">
    <source>
        <dbReference type="ARBA" id="ARBA00022475"/>
    </source>
</evidence>
<dbReference type="PROSITE" id="PS50283">
    <property type="entry name" value="NA_SOLUT_SYMP_3"/>
    <property type="match status" value="1"/>
</dbReference>
<evidence type="ECO:0000256" key="5">
    <source>
        <dbReference type="ARBA" id="ARBA00022692"/>
    </source>
</evidence>
<dbReference type="GO" id="GO:0005886">
    <property type="term" value="C:plasma membrane"/>
    <property type="evidence" value="ECO:0007669"/>
    <property type="project" value="UniProtKB-SubCell"/>
</dbReference>
<feature type="transmembrane region" description="Helical" evidence="14">
    <location>
        <begin position="413"/>
        <end position="432"/>
    </location>
</feature>
<feature type="transmembrane region" description="Helical" evidence="14">
    <location>
        <begin position="13"/>
        <end position="33"/>
    </location>
</feature>
<name>A0A812SEZ3_SYMPI</name>
<sequence length="641" mass="68277">MAFAAEETQEGNVVLYIVVGLYLVLLTAIAKLAHSRKQKAAAAVGHVQAHFSGSFGSLTLALTTFSTVYSGYTVTGIPDEAFTMGFVSLRWVGATLVIVAGMLLLYPRLRRLSVERNYTSPFDFISDRFGTKRLRLLCAACGVVPMLLYIAVQMVAFAAMVEGMTLQAIPKTPSMLMFCAIIITLEMLGGMNSVVLTDAIQCAVMLCSFLLTPFVLGVEYGFLPQMAPADCDYLIHVFANASDPHAAPGACLGNDCLPSGCLAAVRPDFYNFPSRSTFCDILFFLFNMLAAPVTPHFVQRAYLAKTDADLRIVMGVMLVAPFIAQPPGIVMGLVKAANNPAWPPVDQEATAFSGVMAQLKLVGVLQYVFVSIMTCCALAAIMSTADSALMGVSSVISNDIISGTLLPSLSSRNVVRVGTLASLLACTASFFLGNSLSSVQMGNIKSFNGGMMMQLLPAFGMGLYTNVSERSIVLGIIVGLLSLLVLVICGDALGDYVPDISLSAFMNFLTVGIAHTFMHSDGNSKLLDLNTIRGAMTSSKEPRMALIVLMLGLALVSTPWYGSPGKQEPVIFGFPRWGFIQLGAFILVFAIGVMAVLLWQPPSAKESSKDSSSQQQDDICGVAHGQSTSSTEPPTPSATKC</sequence>
<dbReference type="EMBL" id="CAJNIZ010024448">
    <property type="protein sequence ID" value="CAE7477184.1"/>
    <property type="molecule type" value="Genomic_DNA"/>
</dbReference>
<feature type="transmembrane region" description="Helical" evidence="14">
    <location>
        <begin position="136"/>
        <end position="161"/>
    </location>
</feature>
<dbReference type="GO" id="GO:0015293">
    <property type="term" value="F:symporter activity"/>
    <property type="evidence" value="ECO:0007669"/>
    <property type="project" value="UniProtKB-KW"/>
</dbReference>
<evidence type="ECO:0000256" key="3">
    <source>
        <dbReference type="ARBA" id="ARBA00022448"/>
    </source>
</evidence>
<evidence type="ECO:0000313" key="15">
    <source>
        <dbReference type="EMBL" id="CAE7477184.1"/>
    </source>
</evidence>
<evidence type="ECO:0000256" key="9">
    <source>
        <dbReference type="ARBA" id="ARBA00023065"/>
    </source>
</evidence>
<evidence type="ECO:0000256" key="10">
    <source>
        <dbReference type="ARBA" id="ARBA00023136"/>
    </source>
</evidence>
<feature type="transmembrane region" description="Helical" evidence="14">
    <location>
        <begin position="472"/>
        <end position="494"/>
    </location>
</feature>
<reference evidence="15" key="1">
    <citation type="submission" date="2021-02" db="EMBL/GenBank/DDBJ databases">
        <authorList>
            <person name="Dougan E. K."/>
            <person name="Rhodes N."/>
            <person name="Thang M."/>
            <person name="Chan C."/>
        </authorList>
    </citation>
    <scope>NUCLEOTIDE SEQUENCE</scope>
</reference>
<keyword evidence="9" id="KW-0406">Ion transport</keyword>
<feature type="transmembrane region" description="Helical" evidence="14">
    <location>
        <begin position="364"/>
        <end position="392"/>
    </location>
</feature>
<evidence type="ECO:0000256" key="11">
    <source>
        <dbReference type="ARBA" id="ARBA00023201"/>
    </source>
</evidence>
<organism evidence="15 16">
    <name type="scientific">Symbiodinium pilosum</name>
    <name type="common">Dinoflagellate</name>
    <dbReference type="NCBI Taxonomy" id="2952"/>
    <lineage>
        <taxon>Eukaryota</taxon>
        <taxon>Sar</taxon>
        <taxon>Alveolata</taxon>
        <taxon>Dinophyceae</taxon>
        <taxon>Suessiales</taxon>
        <taxon>Symbiodiniaceae</taxon>
        <taxon>Symbiodinium</taxon>
    </lineage>
</organism>
<proteinExistence type="inferred from homology"/>
<comment type="subcellular location">
    <subcellularLocation>
        <location evidence="1">Cell membrane</location>
        <topology evidence="1">Multi-pass membrane protein</topology>
    </subcellularLocation>
</comment>
<feature type="compositionally biased region" description="Low complexity" evidence="13">
    <location>
        <begin position="627"/>
        <end position="641"/>
    </location>
</feature>
<feature type="transmembrane region" description="Helical" evidence="14">
    <location>
        <begin position="84"/>
        <end position="106"/>
    </location>
</feature>
<evidence type="ECO:0000256" key="6">
    <source>
        <dbReference type="ARBA" id="ARBA00022847"/>
    </source>
</evidence>
<feature type="transmembrane region" description="Helical" evidence="14">
    <location>
        <begin position="500"/>
        <end position="518"/>
    </location>
</feature>
<feature type="region of interest" description="Disordered" evidence="13">
    <location>
        <begin position="604"/>
        <end position="641"/>
    </location>
</feature>
<keyword evidence="7 14" id="KW-1133">Transmembrane helix</keyword>
<feature type="transmembrane region" description="Helical" evidence="14">
    <location>
        <begin position="203"/>
        <end position="223"/>
    </location>
</feature>
<accession>A0A812SEZ3</accession>
<dbReference type="InterPro" id="IPR050277">
    <property type="entry name" value="Sodium:Solute_Symporter"/>
</dbReference>
<keyword evidence="11" id="KW-0739">Sodium transport</keyword>
<keyword evidence="10 14" id="KW-0472">Membrane</keyword>
<evidence type="ECO:0000256" key="2">
    <source>
        <dbReference type="ARBA" id="ARBA00006434"/>
    </source>
</evidence>
<feature type="transmembrane region" description="Helical" evidence="14">
    <location>
        <begin position="574"/>
        <end position="599"/>
    </location>
</feature>
<comment type="caution">
    <text evidence="15">The sequence shown here is derived from an EMBL/GenBank/DDBJ whole genome shotgun (WGS) entry which is preliminary data.</text>
</comment>
<keyword evidence="8" id="KW-0915">Sodium</keyword>
<gene>
    <name evidence="15" type="primary">putP</name>
    <name evidence="15" type="ORF">SPIL2461_LOCUS12149</name>
</gene>
<feature type="transmembrane region" description="Helical" evidence="14">
    <location>
        <begin position="544"/>
        <end position="562"/>
    </location>
</feature>
<dbReference type="InterPro" id="IPR001734">
    <property type="entry name" value="Na/solute_symporter"/>
</dbReference>
<dbReference type="OrthoDB" id="546820at2759"/>
<evidence type="ECO:0000313" key="16">
    <source>
        <dbReference type="Proteomes" id="UP000649617"/>
    </source>
</evidence>
<feature type="transmembrane region" description="Helical" evidence="14">
    <location>
        <begin position="173"/>
        <end position="191"/>
    </location>
</feature>
<feature type="transmembrane region" description="Helical" evidence="14">
    <location>
        <begin position="54"/>
        <end position="72"/>
    </location>
</feature>
<dbReference type="Pfam" id="PF00474">
    <property type="entry name" value="SSF"/>
    <property type="match status" value="1"/>
</dbReference>
<dbReference type="Proteomes" id="UP000649617">
    <property type="component" value="Unassembled WGS sequence"/>
</dbReference>
<dbReference type="InterPro" id="IPR038377">
    <property type="entry name" value="Na/Glc_symporter_sf"/>
</dbReference>
<feature type="transmembrane region" description="Helical" evidence="14">
    <location>
        <begin position="310"/>
        <end position="334"/>
    </location>
</feature>
<dbReference type="AlphaFoldDB" id="A0A812SEZ3"/>
<evidence type="ECO:0000256" key="1">
    <source>
        <dbReference type="ARBA" id="ARBA00004651"/>
    </source>
</evidence>
<evidence type="ECO:0000256" key="8">
    <source>
        <dbReference type="ARBA" id="ARBA00023053"/>
    </source>
</evidence>
<dbReference type="GO" id="GO:0006814">
    <property type="term" value="P:sodium ion transport"/>
    <property type="evidence" value="ECO:0007669"/>
    <property type="project" value="UniProtKB-KW"/>
</dbReference>
<dbReference type="Gene3D" id="1.20.1730.10">
    <property type="entry name" value="Sodium/glucose cotransporter"/>
    <property type="match status" value="1"/>
</dbReference>
<keyword evidence="4" id="KW-1003">Cell membrane</keyword>
<keyword evidence="16" id="KW-1185">Reference proteome</keyword>
<dbReference type="PANTHER" id="PTHR48086:SF3">
    <property type="entry name" value="SODIUM_PROLINE SYMPORTER"/>
    <property type="match status" value="1"/>
</dbReference>
<keyword evidence="6" id="KW-0769">Symport</keyword>
<protein>
    <submittedName>
        <fullName evidence="15">PutP protein</fullName>
    </submittedName>
</protein>
<comment type="similarity">
    <text evidence="2 12">Belongs to the sodium:solute symporter (SSF) (TC 2.A.21) family.</text>
</comment>
<keyword evidence="5 14" id="KW-0812">Transmembrane</keyword>
<evidence type="ECO:0000256" key="12">
    <source>
        <dbReference type="RuleBase" id="RU362091"/>
    </source>
</evidence>
<keyword evidence="3" id="KW-0813">Transport</keyword>